<proteinExistence type="predicted"/>
<dbReference type="KEGG" id="tva:4762128"/>
<accession>A2ESU7</accession>
<dbReference type="SMR" id="A2ESU7"/>
<name>A2ESU7_TRIV3</name>
<dbReference type="OrthoDB" id="10574482at2759"/>
<keyword evidence="1" id="KW-0175">Coiled coil</keyword>
<gene>
    <name evidence="2" type="ORF">TVAG_390430</name>
</gene>
<sequence>MKLTEAIINEINEIPKLKYLLINLMHKNEKVSADFKVIQKQLASLQQKYDSLQNDYEILSKTSQNLQSNQGDVEFERIRADFNQNACEFLTRLIRGVDHSDPVSSSTKLIDEFRSEIKLSIDSQKLSIQKELSDQTKFLKEKTALINEMRDQLNRPISQDVEKLLNEKDESITKYKSMLQRSVKSDQRNQEQISVLQSEVNRLNELLSQNSSPQSQSAPVEEVTKLQLVITSLEERIRNSAPSKELEAKYDRLQAMFEKSNRIYSQLDEKYQNLLKSMNQKKFYSIIEESLVVEVPDVTTMERKATKKDPKPKSQKMSGAEALIASLRKTILQYFLCKDDSQADLVPVILEIVGCTPEQIATVERNQEARRHLINKTGAFFGIFG</sequence>
<dbReference type="VEuPathDB" id="TrichDB:TVAG_390430"/>
<dbReference type="InParanoid" id="A2ESU7"/>
<dbReference type="Proteomes" id="UP000001542">
    <property type="component" value="Unassembled WGS sequence"/>
</dbReference>
<dbReference type="EMBL" id="DS113480">
    <property type="protein sequence ID" value="EAY04273.1"/>
    <property type="molecule type" value="Genomic_DNA"/>
</dbReference>
<evidence type="ECO:0000313" key="2">
    <source>
        <dbReference type="EMBL" id="EAY04273.1"/>
    </source>
</evidence>
<protein>
    <recommendedName>
        <fullName evidence="4">GRIP domain-containing protein</fullName>
    </recommendedName>
</protein>
<reference evidence="2" key="1">
    <citation type="submission" date="2006-10" db="EMBL/GenBank/DDBJ databases">
        <authorList>
            <person name="Amadeo P."/>
            <person name="Zhao Q."/>
            <person name="Wortman J."/>
            <person name="Fraser-Liggett C."/>
            <person name="Carlton J."/>
        </authorList>
    </citation>
    <scope>NUCLEOTIDE SEQUENCE</scope>
    <source>
        <strain evidence="2">G3</strain>
    </source>
</reference>
<evidence type="ECO:0000313" key="3">
    <source>
        <dbReference type="Proteomes" id="UP000001542"/>
    </source>
</evidence>
<evidence type="ECO:0008006" key="4">
    <source>
        <dbReference type="Google" id="ProtNLM"/>
    </source>
</evidence>
<keyword evidence="3" id="KW-1185">Reference proteome</keyword>
<feature type="coiled-coil region" evidence="1">
    <location>
        <begin position="28"/>
        <end position="69"/>
    </location>
</feature>
<reference evidence="2" key="2">
    <citation type="journal article" date="2007" name="Science">
        <title>Draft genome sequence of the sexually transmitted pathogen Trichomonas vaginalis.</title>
        <authorList>
            <person name="Carlton J.M."/>
            <person name="Hirt R.P."/>
            <person name="Silva J.C."/>
            <person name="Delcher A.L."/>
            <person name="Schatz M."/>
            <person name="Zhao Q."/>
            <person name="Wortman J.R."/>
            <person name="Bidwell S.L."/>
            <person name="Alsmark U.C.M."/>
            <person name="Besteiro S."/>
            <person name="Sicheritz-Ponten T."/>
            <person name="Noel C.J."/>
            <person name="Dacks J.B."/>
            <person name="Foster P.G."/>
            <person name="Simillion C."/>
            <person name="Van de Peer Y."/>
            <person name="Miranda-Saavedra D."/>
            <person name="Barton G.J."/>
            <person name="Westrop G.D."/>
            <person name="Mueller S."/>
            <person name="Dessi D."/>
            <person name="Fiori P.L."/>
            <person name="Ren Q."/>
            <person name="Paulsen I."/>
            <person name="Zhang H."/>
            <person name="Bastida-Corcuera F.D."/>
            <person name="Simoes-Barbosa A."/>
            <person name="Brown M.T."/>
            <person name="Hayes R.D."/>
            <person name="Mukherjee M."/>
            <person name="Okumura C.Y."/>
            <person name="Schneider R."/>
            <person name="Smith A.J."/>
            <person name="Vanacova S."/>
            <person name="Villalvazo M."/>
            <person name="Haas B.J."/>
            <person name="Pertea M."/>
            <person name="Feldblyum T.V."/>
            <person name="Utterback T.R."/>
            <person name="Shu C.L."/>
            <person name="Osoegawa K."/>
            <person name="de Jong P.J."/>
            <person name="Hrdy I."/>
            <person name="Horvathova L."/>
            <person name="Zubacova Z."/>
            <person name="Dolezal P."/>
            <person name="Malik S.B."/>
            <person name="Logsdon J.M. Jr."/>
            <person name="Henze K."/>
            <person name="Gupta A."/>
            <person name="Wang C.C."/>
            <person name="Dunne R.L."/>
            <person name="Upcroft J.A."/>
            <person name="Upcroft P."/>
            <person name="White O."/>
            <person name="Salzberg S.L."/>
            <person name="Tang P."/>
            <person name="Chiu C.-H."/>
            <person name="Lee Y.-S."/>
            <person name="Embley T.M."/>
            <person name="Coombs G.H."/>
            <person name="Mottram J.C."/>
            <person name="Tachezy J."/>
            <person name="Fraser-Liggett C.M."/>
            <person name="Johnson P.J."/>
        </authorList>
    </citation>
    <scope>NUCLEOTIDE SEQUENCE [LARGE SCALE GENOMIC DNA]</scope>
    <source>
        <strain evidence="2">G3</strain>
    </source>
</reference>
<dbReference type="AlphaFoldDB" id="A2ESU7"/>
<dbReference type="VEuPathDB" id="TrichDB:TVAGG3_0182050"/>
<organism evidence="2 3">
    <name type="scientific">Trichomonas vaginalis (strain ATCC PRA-98 / G3)</name>
    <dbReference type="NCBI Taxonomy" id="412133"/>
    <lineage>
        <taxon>Eukaryota</taxon>
        <taxon>Metamonada</taxon>
        <taxon>Parabasalia</taxon>
        <taxon>Trichomonadida</taxon>
        <taxon>Trichomonadidae</taxon>
        <taxon>Trichomonas</taxon>
    </lineage>
</organism>
<evidence type="ECO:0000256" key="1">
    <source>
        <dbReference type="SAM" id="Coils"/>
    </source>
</evidence>
<dbReference type="RefSeq" id="XP_001316496.1">
    <property type="nucleotide sequence ID" value="XM_001316461.1"/>
</dbReference>